<feature type="domain" description="DUF7788" evidence="2">
    <location>
        <begin position="254"/>
        <end position="431"/>
    </location>
</feature>
<name>A0A119HFE1_9BURK</name>
<dbReference type="Proteomes" id="UP000060630">
    <property type="component" value="Unassembled WGS sequence"/>
</dbReference>
<dbReference type="Gene3D" id="3.40.50.410">
    <property type="entry name" value="von Willebrand factor, type A domain"/>
    <property type="match status" value="1"/>
</dbReference>
<dbReference type="PANTHER" id="PTHR31373">
    <property type="entry name" value="OS06G0652100 PROTEIN"/>
    <property type="match status" value="1"/>
</dbReference>
<evidence type="ECO:0000313" key="4">
    <source>
        <dbReference type="Proteomes" id="UP000060630"/>
    </source>
</evidence>
<feature type="domain" description="DUF2828" evidence="1">
    <location>
        <begin position="4"/>
        <end position="89"/>
    </location>
</feature>
<dbReference type="InterPro" id="IPR058580">
    <property type="entry name" value="DUF2828"/>
</dbReference>
<sequence length="459" mass="50412">MRKTFNGAPVLKRTDSACMDLFSFVGSARKHPAAAIQAFERAFKDEPTLALRILLWARDARGGAGERDTFRFILHWLERRHPAVAAALVRAGAVQKFGRWDDMFHLQSNEVWPAVEEQVFMALEANDRLVAKWLPRTGPVAARFYKSLGTKESTWRRALAEISDTVEQRMCAGDWRGIDFSKVPSVAAARLQSVFRSHDGERYDDFLEDVMAGRATMKAGVVFPHDIVKASDHDDAAATVQWSQLPTPMLAGSALVLCDVSGSMDVRVSGSTSAMDVCIALGLLLSESLPEPFRNQVVTFTGTPHWHTVGGETLAERAASLRAADWGTNTNIQAAFDLILKRATDARAAGVAFEMPSAFIVFSDMEFDSPNVRGRTNHQVLDRKFRAAGFELPTLVYWNLNGRSGNIPAGNHPGVVLVSGYSPRIADIVLSGAYDQLSPDIVMREAVCVPRYDLAGLTC</sequence>
<dbReference type="InterPro" id="IPR011205">
    <property type="entry name" value="UCP015417_vWA"/>
</dbReference>
<dbReference type="PIRSF" id="PIRSF015417">
    <property type="entry name" value="T31B5_30_vWA"/>
    <property type="match status" value="1"/>
</dbReference>
<dbReference type="PANTHER" id="PTHR31373:SF27">
    <property type="entry name" value="TROVE DOMAIN-CONTAINING PROTEIN"/>
    <property type="match status" value="1"/>
</dbReference>
<evidence type="ECO:0000259" key="1">
    <source>
        <dbReference type="Pfam" id="PF11443"/>
    </source>
</evidence>
<evidence type="ECO:0000313" key="3">
    <source>
        <dbReference type="EMBL" id="KWA83776.1"/>
    </source>
</evidence>
<comment type="caution">
    <text evidence="3">The sequence shown here is derived from an EMBL/GenBank/DDBJ whole genome shotgun (WGS) entry which is preliminary data.</text>
</comment>
<proteinExistence type="predicted"/>
<dbReference type="Pfam" id="PF11443">
    <property type="entry name" value="DUF2828"/>
    <property type="match status" value="2"/>
</dbReference>
<dbReference type="Pfam" id="PF25043">
    <property type="entry name" value="DUF7788"/>
    <property type="match status" value="1"/>
</dbReference>
<feature type="domain" description="DUF2828" evidence="1">
    <location>
        <begin position="158"/>
        <end position="233"/>
    </location>
</feature>
<dbReference type="InterPro" id="IPR056690">
    <property type="entry name" value="DUF7788"/>
</dbReference>
<protein>
    <recommendedName>
        <fullName evidence="5">DUF2828 family protein</fullName>
    </recommendedName>
</protein>
<dbReference type="EMBL" id="LPHD01000049">
    <property type="protein sequence ID" value="KWA83776.1"/>
    <property type="molecule type" value="Genomic_DNA"/>
</dbReference>
<evidence type="ECO:0008006" key="5">
    <source>
        <dbReference type="Google" id="ProtNLM"/>
    </source>
</evidence>
<evidence type="ECO:0000259" key="2">
    <source>
        <dbReference type="Pfam" id="PF25043"/>
    </source>
</evidence>
<accession>A0A119HFE1</accession>
<dbReference type="SUPFAM" id="SSF53300">
    <property type="entry name" value="vWA-like"/>
    <property type="match status" value="1"/>
</dbReference>
<reference evidence="3 4" key="1">
    <citation type="submission" date="2015-11" db="EMBL/GenBank/DDBJ databases">
        <title>Expanding the genomic diversity of Burkholderia species for the development of highly accurate diagnostics.</title>
        <authorList>
            <person name="Sahl J."/>
            <person name="Keim P."/>
            <person name="Wagner D."/>
        </authorList>
    </citation>
    <scope>NUCLEOTIDE SEQUENCE [LARGE SCALE GENOMIC DNA]</scope>
    <source>
        <strain evidence="3 4">MSMB2087WGS</strain>
    </source>
</reference>
<gene>
    <name evidence="3" type="ORF">WL29_20645</name>
</gene>
<dbReference type="RefSeq" id="WP_060191948.1">
    <property type="nucleotide sequence ID" value="NZ_LPHD01000049.1"/>
</dbReference>
<dbReference type="InterPro" id="IPR036465">
    <property type="entry name" value="vWFA_dom_sf"/>
</dbReference>
<organism evidence="3 4">
    <name type="scientific">Burkholderia ubonensis</name>
    <dbReference type="NCBI Taxonomy" id="101571"/>
    <lineage>
        <taxon>Bacteria</taxon>
        <taxon>Pseudomonadati</taxon>
        <taxon>Pseudomonadota</taxon>
        <taxon>Betaproteobacteria</taxon>
        <taxon>Burkholderiales</taxon>
        <taxon>Burkholderiaceae</taxon>
        <taxon>Burkholderia</taxon>
        <taxon>Burkholderia cepacia complex</taxon>
    </lineage>
</organism>
<dbReference type="AlphaFoldDB" id="A0A119HFE1"/>